<dbReference type="AlphaFoldDB" id="A0A7W3TTP9"/>
<keyword evidence="2" id="KW-0732">Signal</keyword>
<feature type="chain" id="PRO_5031348400" evidence="2">
    <location>
        <begin position="33"/>
        <end position="251"/>
    </location>
</feature>
<evidence type="ECO:0000313" key="4">
    <source>
        <dbReference type="EMBL" id="MBB1070695.1"/>
    </source>
</evidence>
<evidence type="ECO:0000313" key="5">
    <source>
        <dbReference type="Proteomes" id="UP000518316"/>
    </source>
</evidence>
<comment type="caution">
    <text evidence="4">The sequence shown here is derived from an EMBL/GenBank/DDBJ whole genome shotgun (WGS) entry which is preliminary data.</text>
</comment>
<feature type="transmembrane region" description="Helical" evidence="1">
    <location>
        <begin position="213"/>
        <end position="230"/>
    </location>
</feature>
<dbReference type="Pfam" id="PF04536">
    <property type="entry name" value="TPM_phosphatase"/>
    <property type="match status" value="1"/>
</dbReference>
<dbReference type="Gene3D" id="3.10.310.50">
    <property type="match status" value="1"/>
</dbReference>
<dbReference type="RefSeq" id="WP_182599189.1">
    <property type="nucleotide sequence ID" value="NZ_JACIVC010000072.1"/>
</dbReference>
<dbReference type="PANTHER" id="PTHR30373">
    <property type="entry name" value="UPF0603 PROTEIN YGCG"/>
    <property type="match status" value="1"/>
</dbReference>
<gene>
    <name evidence="4" type="ORF">H5S40_11130</name>
</gene>
<feature type="signal peptide" evidence="2">
    <location>
        <begin position="1"/>
        <end position="32"/>
    </location>
</feature>
<keyword evidence="1" id="KW-0472">Membrane</keyword>
<accession>A0A7W3TTP9</accession>
<reference evidence="4 5" key="1">
    <citation type="submission" date="2020-07" db="EMBL/GenBank/DDBJ databases">
        <title>Description of Limosilactobacillus balticus sp. nov., Limosilactobacillus agrestis sp. nov., Limosilactobacillus albertensis sp. nov., Limosilactobacillus rudii sp. nov., Limosilactobacillus fastidiosus sp. nov., five novel Limosilactobacillus species isolated from the vertebrate gastrointestinal tract, and proposal of 6 subspecies of Limosilactobacillus reuteri adapted to the gastrointestinal tract of specific vertebrate hosts.</title>
        <authorList>
            <person name="Li F."/>
            <person name="Cheng C."/>
            <person name="Zheng J."/>
            <person name="Quevedo R.M."/>
            <person name="Li J."/>
            <person name="Roos S."/>
            <person name="Gaenzle M.G."/>
            <person name="Walter J."/>
        </authorList>
    </citation>
    <scope>NUCLEOTIDE SEQUENCE [LARGE SCALE GENOMIC DNA]</scope>
    <source>
        <strain evidence="4 5">RRLNB_1_1</strain>
    </source>
</reference>
<sequence>MKIYHLAKKLLLATVVLIVGWVAFTASSTASAAMRNQGQNVDDQADVLSQKTIDRINNKNHHLKQGRIFVLTIDTTDGKSIGEVAHRYYANHRFRTKTALLVIAVDDRKVRLQTGSSLKTIFPRGYLDTILTTDVKNSFRDEDFDTGVMAMVSSMSNKLNNSIGQKKQSTRSYIIYAIIGLVIALILIFISIRIAQNDESKAQAVKLLKRTSKILLGILFALVAILAFFGNSDDSDGDSYDGGDSGEDGSW</sequence>
<dbReference type="InterPro" id="IPR007621">
    <property type="entry name" value="TPM_dom"/>
</dbReference>
<keyword evidence="5" id="KW-1185">Reference proteome</keyword>
<organism evidence="4 5">
    <name type="scientific">Limosilactobacillus albertensis</name>
    <dbReference type="NCBI Taxonomy" id="2759752"/>
    <lineage>
        <taxon>Bacteria</taxon>
        <taxon>Bacillati</taxon>
        <taxon>Bacillota</taxon>
        <taxon>Bacilli</taxon>
        <taxon>Lactobacillales</taxon>
        <taxon>Lactobacillaceae</taxon>
        <taxon>Limosilactobacillus</taxon>
    </lineage>
</organism>
<feature type="domain" description="TPM" evidence="3">
    <location>
        <begin position="41"/>
        <end position="156"/>
    </location>
</feature>
<evidence type="ECO:0000259" key="3">
    <source>
        <dbReference type="Pfam" id="PF04536"/>
    </source>
</evidence>
<name>A0A7W3TTP9_9LACO</name>
<dbReference type="Proteomes" id="UP000518316">
    <property type="component" value="Unassembled WGS sequence"/>
</dbReference>
<keyword evidence="1" id="KW-1133">Transmembrane helix</keyword>
<protein>
    <submittedName>
        <fullName evidence="4">TPM domain-containing protein</fullName>
    </submittedName>
</protein>
<evidence type="ECO:0000256" key="2">
    <source>
        <dbReference type="SAM" id="SignalP"/>
    </source>
</evidence>
<evidence type="ECO:0000256" key="1">
    <source>
        <dbReference type="SAM" id="Phobius"/>
    </source>
</evidence>
<dbReference type="EMBL" id="JACIVC010000072">
    <property type="protein sequence ID" value="MBB1070695.1"/>
    <property type="molecule type" value="Genomic_DNA"/>
</dbReference>
<keyword evidence="1" id="KW-0812">Transmembrane</keyword>
<dbReference type="PANTHER" id="PTHR30373:SF2">
    <property type="entry name" value="UPF0603 PROTEIN YGCG"/>
    <property type="match status" value="1"/>
</dbReference>
<feature type="transmembrane region" description="Helical" evidence="1">
    <location>
        <begin position="173"/>
        <end position="192"/>
    </location>
</feature>
<proteinExistence type="predicted"/>